<dbReference type="Proteomes" id="UP000835052">
    <property type="component" value="Unassembled WGS sequence"/>
</dbReference>
<dbReference type="AlphaFoldDB" id="A0A8S1HIT6"/>
<gene>
    <name evidence="1" type="ORF">CAUJ_LOCUS12362</name>
</gene>
<organism evidence="1 2">
    <name type="scientific">Caenorhabditis auriculariae</name>
    <dbReference type="NCBI Taxonomy" id="2777116"/>
    <lineage>
        <taxon>Eukaryota</taxon>
        <taxon>Metazoa</taxon>
        <taxon>Ecdysozoa</taxon>
        <taxon>Nematoda</taxon>
        <taxon>Chromadorea</taxon>
        <taxon>Rhabditida</taxon>
        <taxon>Rhabditina</taxon>
        <taxon>Rhabditomorpha</taxon>
        <taxon>Rhabditoidea</taxon>
        <taxon>Rhabditidae</taxon>
        <taxon>Peloderinae</taxon>
        <taxon>Caenorhabditis</taxon>
    </lineage>
</organism>
<sequence length="78" mass="8706">MSGMIDTEVVGRMNQLRREAVAAEDFRSGCPYSSRTEAGGPRDSASFWVLCLCRRLCASFHLLEVTVYRSRGADHHNA</sequence>
<protein>
    <submittedName>
        <fullName evidence="1">Uncharacterized protein</fullName>
    </submittedName>
</protein>
<evidence type="ECO:0000313" key="1">
    <source>
        <dbReference type="EMBL" id="CAD6196448.1"/>
    </source>
</evidence>
<proteinExistence type="predicted"/>
<reference evidence="1" key="1">
    <citation type="submission" date="2020-10" db="EMBL/GenBank/DDBJ databases">
        <authorList>
            <person name="Kikuchi T."/>
        </authorList>
    </citation>
    <scope>NUCLEOTIDE SEQUENCE</scope>
    <source>
        <strain evidence="1">NKZ352</strain>
    </source>
</reference>
<accession>A0A8S1HIT6</accession>
<name>A0A8S1HIT6_9PELO</name>
<dbReference type="EMBL" id="CAJGYM010000072">
    <property type="protein sequence ID" value="CAD6196448.1"/>
    <property type="molecule type" value="Genomic_DNA"/>
</dbReference>
<keyword evidence="2" id="KW-1185">Reference proteome</keyword>
<evidence type="ECO:0000313" key="2">
    <source>
        <dbReference type="Proteomes" id="UP000835052"/>
    </source>
</evidence>
<comment type="caution">
    <text evidence="1">The sequence shown here is derived from an EMBL/GenBank/DDBJ whole genome shotgun (WGS) entry which is preliminary data.</text>
</comment>